<dbReference type="InterPro" id="IPR003715">
    <property type="entry name" value="Poly_export_N"/>
</dbReference>
<dbReference type="InterPro" id="IPR049712">
    <property type="entry name" value="Poly_export"/>
</dbReference>
<dbReference type="Pfam" id="PF10531">
    <property type="entry name" value="SLBB"/>
    <property type="match status" value="1"/>
</dbReference>
<feature type="domain" description="Soluble ligand binding" evidence="4">
    <location>
        <begin position="129"/>
        <end position="177"/>
    </location>
</feature>
<proteinExistence type="predicted"/>
<dbReference type="Pfam" id="PF02563">
    <property type="entry name" value="Poly_export"/>
    <property type="match status" value="1"/>
</dbReference>
<dbReference type="PROSITE" id="PS51257">
    <property type="entry name" value="PROKAR_LIPOPROTEIN"/>
    <property type="match status" value="1"/>
</dbReference>
<evidence type="ECO:0000259" key="3">
    <source>
        <dbReference type="Pfam" id="PF02563"/>
    </source>
</evidence>
<dbReference type="PANTHER" id="PTHR33619">
    <property type="entry name" value="POLYSACCHARIDE EXPORT PROTEIN GFCE-RELATED"/>
    <property type="match status" value="1"/>
</dbReference>
<feature type="domain" description="Polysaccharide export protein N-terminal" evidence="3">
    <location>
        <begin position="46"/>
        <end position="123"/>
    </location>
</feature>
<feature type="chain" id="PRO_5031167664" evidence="2">
    <location>
        <begin position="18"/>
        <end position="232"/>
    </location>
</feature>
<evidence type="ECO:0000256" key="1">
    <source>
        <dbReference type="ARBA" id="ARBA00022729"/>
    </source>
</evidence>
<reference evidence="5 6" key="1">
    <citation type="submission" date="2020-03" db="EMBL/GenBank/DDBJ databases">
        <title>Genomic Encyclopedia of Type Strains, Phase IV (KMG-IV): sequencing the most valuable type-strain genomes for metagenomic binning, comparative biology and taxonomic classification.</title>
        <authorList>
            <person name="Goeker M."/>
        </authorList>
    </citation>
    <scope>NUCLEOTIDE SEQUENCE [LARGE SCALE GENOMIC DNA]</scope>
    <source>
        <strain evidence="5 6">DSM 4736</strain>
    </source>
</reference>
<dbReference type="EMBL" id="JAATJM010000001">
    <property type="protein sequence ID" value="NJC41281.1"/>
    <property type="molecule type" value="Genomic_DNA"/>
</dbReference>
<dbReference type="Gene3D" id="3.30.1950.10">
    <property type="entry name" value="wza like domain"/>
    <property type="match status" value="1"/>
</dbReference>
<evidence type="ECO:0000256" key="2">
    <source>
        <dbReference type="SAM" id="SignalP"/>
    </source>
</evidence>
<sequence length="232" mass="24471">MMRALSLVLIASATLLAACGGTKMDVGQMTAAQPVDLQTAGQISSAPQTEYRIGVGDKLSLRVFQVPDLSFDSLTVDTSGDIQMPLIGAVRATGLTSGELSAAVAERLSSQYLRNPQVTVTVTEAASQKITVDGAVTKPGVYTMRGTTSLLQAVAMAEGPSRVADLTKVAVFRTIDGQRSVALFDLAAIRQGRAEDPRVLGDDVIVVDTSRMSANMRELLNALPALSIFRPF</sequence>
<evidence type="ECO:0000259" key="4">
    <source>
        <dbReference type="Pfam" id="PF10531"/>
    </source>
</evidence>
<dbReference type="PANTHER" id="PTHR33619:SF3">
    <property type="entry name" value="POLYSACCHARIDE EXPORT PROTEIN GFCE-RELATED"/>
    <property type="match status" value="1"/>
</dbReference>
<gene>
    <name evidence="5" type="ORF">GGQ87_001539</name>
</gene>
<dbReference type="InterPro" id="IPR019554">
    <property type="entry name" value="Soluble_ligand-bd"/>
</dbReference>
<comment type="caution">
    <text evidence="5">The sequence shown here is derived from an EMBL/GenBank/DDBJ whole genome shotgun (WGS) entry which is preliminary data.</text>
</comment>
<protein>
    <submittedName>
        <fullName evidence="5">Polysaccharide export outer membrane protein</fullName>
    </submittedName>
</protein>
<dbReference type="Proteomes" id="UP000587415">
    <property type="component" value="Unassembled WGS sequence"/>
</dbReference>
<dbReference type="AlphaFoldDB" id="A0A7X5YL94"/>
<evidence type="ECO:0000313" key="6">
    <source>
        <dbReference type="Proteomes" id="UP000587415"/>
    </source>
</evidence>
<name>A0A7X5YL94_9CAUL</name>
<accession>A0A7X5YL94</accession>
<feature type="signal peptide" evidence="2">
    <location>
        <begin position="1"/>
        <end position="17"/>
    </location>
</feature>
<keyword evidence="6" id="KW-1185">Reference proteome</keyword>
<keyword evidence="1 2" id="KW-0732">Signal</keyword>
<dbReference type="RefSeq" id="WP_168046249.1">
    <property type="nucleotide sequence ID" value="NZ_JAATJM010000001.1"/>
</dbReference>
<organism evidence="5 6">
    <name type="scientific">Brevundimonas alba</name>
    <dbReference type="NCBI Taxonomy" id="74314"/>
    <lineage>
        <taxon>Bacteria</taxon>
        <taxon>Pseudomonadati</taxon>
        <taxon>Pseudomonadota</taxon>
        <taxon>Alphaproteobacteria</taxon>
        <taxon>Caulobacterales</taxon>
        <taxon>Caulobacteraceae</taxon>
        <taxon>Brevundimonas</taxon>
    </lineage>
</organism>
<dbReference type="GO" id="GO:0015159">
    <property type="term" value="F:polysaccharide transmembrane transporter activity"/>
    <property type="evidence" value="ECO:0007669"/>
    <property type="project" value="InterPro"/>
</dbReference>
<evidence type="ECO:0000313" key="5">
    <source>
        <dbReference type="EMBL" id="NJC41281.1"/>
    </source>
</evidence>